<dbReference type="OrthoDB" id="9898017at2759"/>
<dbReference type="GO" id="GO:0001817">
    <property type="term" value="P:regulation of cytokine production"/>
    <property type="evidence" value="ECO:0007669"/>
    <property type="project" value="TreeGrafter"/>
</dbReference>
<dbReference type="PROSITE" id="PS50835">
    <property type="entry name" value="IG_LIKE"/>
    <property type="match status" value="1"/>
</dbReference>
<dbReference type="InterPro" id="IPR013106">
    <property type="entry name" value="Ig_V-set"/>
</dbReference>
<name>A0A4D9DGR7_9SAUR</name>
<proteinExistence type="predicted"/>
<sequence length="268" mass="28989">MSRGRGPEQSEVSPLQRPAPALSVVPSSPLPPAPSHSLLLPPDALRVRKDHPRLVSPPAKMLWLLWCPVLLGRVTAGPDSDGPQLQPRAGQDVTLECRARAPPGPDLHHLRVHWHLLREPAGGSVVHSYYAGADQLGDQAEEFRGRTRLLLQGIRQGVAALTLASVRPSDSGTYRCYIMDSQGDSTMDIVLRVAAPEAQMPAPEQRFPGWAMAVVTLALVTLVCAVLIHWGLPLIPAEGLPVGWRRAPGSQDSLPVRTDSPEVEMAEH</sequence>
<dbReference type="SUPFAM" id="SSF48726">
    <property type="entry name" value="Immunoglobulin"/>
    <property type="match status" value="1"/>
</dbReference>
<evidence type="ECO:0000256" key="8">
    <source>
        <dbReference type="SAM" id="Phobius"/>
    </source>
</evidence>
<organism evidence="10 11">
    <name type="scientific">Platysternon megacephalum</name>
    <name type="common">big-headed turtle</name>
    <dbReference type="NCBI Taxonomy" id="55544"/>
    <lineage>
        <taxon>Eukaryota</taxon>
        <taxon>Metazoa</taxon>
        <taxon>Chordata</taxon>
        <taxon>Craniata</taxon>
        <taxon>Vertebrata</taxon>
        <taxon>Euteleostomi</taxon>
        <taxon>Archelosauria</taxon>
        <taxon>Testudinata</taxon>
        <taxon>Testudines</taxon>
        <taxon>Cryptodira</taxon>
        <taxon>Durocryptodira</taxon>
        <taxon>Testudinoidea</taxon>
        <taxon>Platysternidae</taxon>
        <taxon>Platysternon</taxon>
    </lineage>
</organism>
<dbReference type="Gene3D" id="2.60.40.10">
    <property type="entry name" value="Immunoglobulins"/>
    <property type="match status" value="1"/>
</dbReference>
<dbReference type="InterPro" id="IPR007110">
    <property type="entry name" value="Ig-like_dom"/>
</dbReference>
<keyword evidence="11" id="KW-1185">Reference proteome</keyword>
<dbReference type="GO" id="GO:1903037">
    <property type="term" value="P:regulation of leukocyte cell-cell adhesion"/>
    <property type="evidence" value="ECO:0007669"/>
    <property type="project" value="UniProtKB-ARBA"/>
</dbReference>
<feature type="region of interest" description="Disordered" evidence="7">
    <location>
        <begin position="246"/>
        <end position="268"/>
    </location>
</feature>
<keyword evidence="6" id="KW-0393">Immunoglobulin domain</keyword>
<evidence type="ECO:0000256" key="4">
    <source>
        <dbReference type="ARBA" id="ARBA00023157"/>
    </source>
</evidence>
<dbReference type="GO" id="GO:0009897">
    <property type="term" value="C:external side of plasma membrane"/>
    <property type="evidence" value="ECO:0007669"/>
    <property type="project" value="TreeGrafter"/>
</dbReference>
<dbReference type="AlphaFoldDB" id="A0A4D9DGR7"/>
<dbReference type="InterPro" id="IPR013783">
    <property type="entry name" value="Ig-like_fold"/>
</dbReference>
<keyword evidence="8" id="KW-1133">Transmembrane helix</keyword>
<dbReference type="EMBL" id="QXTE01000643">
    <property type="protein sequence ID" value="TFJ96556.1"/>
    <property type="molecule type" value="Genomic_DNA"/>
</dbReference>
<evidence type="ECO:0000259" key="9">
    <source>
        <dbReference type="PROSITE" id="PS50835"/>
    </source>
</evidence>
<dbReference type="InterPro" id="IPR003598">
    <property type="entry name" value="Ig_sub2"/>
</dbReference>
<dbReference type="PANTHER" id="PTHR24100">
    <property type="entry name" value="BUTYROPHILIN"/>
    <property type="match status" value="1"/>
</dbReference>
<dbReference type="SMART" id="SM00408">
    <property type="entry name" value="IGc2"/>
    <property type="match status" value="1"/>
</dbReference>
<evidence type="ECO:0000256" key="5">
    <source>
        <dbReference type="ARBA" id="ARBA00023180"/>
    </source>
</evidence>
<reference evidence="10 11" key="1">
    <citation type="submission" date="2019-04" db="EMBL/GenBank/DDBJ databases">
        <title>Draft genome of the big-headed turtle Platysternon megacephalum.</title>
        <authorList>
            <person name="Gong S."/>
        </authorList>
    </citation>
    <scope>NUCLEOTIDE SEQUENCE [LARGE SCALE GENOMIC DNA]</scope>
    <source>
        <strain evidence="10">DO16091913</strain>
        <tissue evidence="10">Muscle</tissue>
    </source>
</reference>
<dbReference type="GO" id="GO:0050852">
    <property type="term" value="P:T cell receptor signaling pathway"/>
    <property type="evidence" value="ECO:0007669"/>
    <property type="project" value="TreeGrafter"/>
</dbReference>
<keyword evidence="2" id="KW-0732">Signal</keyword>
<dbReference type="SMART" id="SM00409">
    <property type="entry name" value="IG"/>
    <property type="match status" value="1"/>
</dbReference>
<evidence type="ECO:0000256" key="1">
    <source>
        <dbReference type="ARBA" id="ARBA00004370"/>
    </source>
</evidence>
<feature type="domain" description="Ig-like" evidence="9">
    <location>
        <begin position="52"/>
        <end position="192"/>
    </location>
</feature>
<keyword evidence="5" id="KW-0325">Glycoprotein</keyword>
<comment type="subcellular location">
    <subcellularLocation>
        <location evidence="1">Membrane</location>
    </subcellularLocation>
</comment>
<gene>
    <name evidence="10" type="ORF">DR999_PMT21648</name>
</gene>
<evidence type="ECO:0000313" key="10">
    <source>
        <dbReference type="EMBL" id="TFJ96556.1"/>
    </source>
</evidence>
<evidence type="ECO:0000256" key="7">
    <source>
        <dbReference type="SAM" id="MobiDB-lite"/>
    </source>
</evidence>
<dbReference type="InterPro" id="IPR036179">
    <property type="entry name" value="Ig-like_dom_sf"/>
</dbReference>
<dbReference type="GO" id="GO:0050863">
    <property type="term" value="P:regulation of T cell activation"/>
    <property type="evidence" value="ECO:0007669"/>
    <property type="project" value="UniProtKB-ARBA"/>
</dbReference>
<keyword evidence="3 8" id="KW-0472">Membrane</keyword>
<dbReference type="PANTHER" id="PTHR24100:SF155">
    <property type="entry name" value="CD276 ANTIGEN"/>
    <property type="match status" value="1"/>
</dbReference>
<feature type="compositionally biased region" description="Low complexity" evidence="7">
    <location>
        <begin position="18"/>
        <end position="27"/>
    </location>
</feature>
<dbReference type="InterPro" id="IPR003599">
    <property type="entry name" value="Ig_sub"/>
</dbReference>
<keyword evidence="8" id="KW-0812">Transmembrane</keyword>
<protein>
    <submittedName>
        <fullName evidence="10">E3 ubiquitin-protein ligase HECTD3</fullName>
    </submittedName>
</protein>
<evidence type="ECO:0000313" key="11">
    <source>
        <dbReference type="Proteomes" id="UP000297703"/>
    </source>
</evidence>
<dbReference type="Proteomes" id="UP000297703">
    <property type="component" value="Unassembled WGS sequence"/>
</dbReference>
<feature type="transmembrane region" description="Helical" evidence="8">
    <location>
        <begin position="210"/>
        <end position="232"/>
    </location>
</feature>
<evidence type="ECO:0000256" key="6">
    <source>
        <dbReference type="ARBA" id="ARBA00023319"/>
    </source>
</evidence>
<dbReference type="FunFam" id="2.60.40.10:FF:000142">
    <property type="entry name" value="V-set domain-containing T-cell activation inhibitor 1"/>
    <property type="match status" value="1"/>
</dbReference>
<dbReference type="Pfam" id="PF07686">
    <property type="entry name" value="V-set"/>
    <property type="match status" value="1"/>
</dbReference>
<keyword evidence="4" id="KW-1015">Disulfide bond</keyword>
<dbReference type="InterPro" id="IPR050504">
    <property type="entry name" value="IgSF_BTN/MOG"/>
</dbReference>
<reference evidence="10 11" key="2">
    <citation type="submission" date="2019-04" db="EMBL/GenBank/DDBJ databases">
        <title>The genome sequence of big-headed turtle.</title>
        <authorList>
            <person name="Gong S."/>
        </authorList>
    </citation>
    <scope>NUCLEOTIDE SEQUENCE [LARGE SCALE GENOMIC DNA]</scope>
    <source>
        <strain evidence="10">DO16091913</strain>
        <tissue evidence="10">Muscle</tissue>
    </source>
</reference>
<comment type="caution">
    <text evidence="10">The sequence shown here is derived from an EMBL/GenBank/DDBJ whole genome shotgun (WGS) entry which is preliminary data.</text>
</comment>
<dbReference type="GO" id="GO:0005102">
    <property type="term" value="F:signaling receptor binding"/>
    <property type="evidence" value="ECO:0007669"/>
    <property type="project" value="TreeGrafter"/>
</dbReference>
<evidence type="ECO:0000256" key="3">
    <source>
        <dbReference type="ARBA" id="ARBA00023136"/>
    </source>
</evidence>
<accession>A0A4D9DGR7</accession>
<dbReference type="SMART" id="SM00406">
    <property type="entry name" value="IGv"/>
    <property type="match status" value="1"/>
</dbReference>
<feature type="region of interest" description="Disordered" evidence="7">
    <location>
        <begin position="1"/>
        <end position="36"/>
    </location>
</feature>
<evidence type="ECO:0000256" key="2">
    <source>
        <dbReference type="ARBA" id="ARBA00022729"/>
    </source>
</evidence>